<dbReference type="InterPro" id="IPR025737">
    <property type="entry name" value="FApF"/>
</dbReference>
<dbReference type="RefSeq" id="WP_133594769.1">
    <property type="nucleotide sequence ID" value="NZ_SNVV01000027.1"/>
</dbReference>
<dbReference type="Proteomes" id="UP000295129">
    <property type="component" value="Unassembled WGS sequence"/>
</dbReference>
<accession>A0A4V3BLC3</accession>
<organism evidence="2 3">
    <name type="scientific">Azoarcus indigens</name>
    <dbReference type="NCBI Taxonomy" id="29545"/>
    <lineage>
        <taxon>Bacteria</taxon>
        <taxon>Pseudomonadati</taxon>
        <taxon>Pseudomonadota</taxon>
        <taxon>Betaproteobacteria</taxon>
        <taxon>Rhodocyclales</taxon>
        <taxon>Zoogloeaceae</taxon>
        <taxon>Azoarcus</taxon>
    </lineage>
</organism>
<sequence length="282" mass="31960">MKSTLRLCGVAAALALCLGSVRADVKPYGGDYEAAPAGTDLFLLYYQHHEGDEVYSKGKKVADDLGVRLDIGLLRYVHFADWNGYRIDPQIIVPFAHQRTSAADTTYGGLGDVIFGGTLWTLNDPERKEYLGWSVFITAPTGSHRDDGFAVSGDRWAADFQVGYVRRLAPKWTLDLIGEVEFYADRRYDDARRDPLLQGHAHLRYHWSDATQLALSYRHSWGARERADGTTLTGRRDNNNMTVGWDSWLARDWQLQLQYTRDLEVREGLKTQGVQARLLKVF</sequence>
<dbReference type="OrthoDB" id="191143at2"/>
<comment type="caution">
    <text evidence="2">The sequence shown here is derived from an EMBL/GenBank/DDBJ whole genome shotgun (WGS) entry which is preliminary data.</text>
</comment>
<evidence type="ECO:0008006" key="4">
    <source>
        <dbReference type="Google" id="ProtNLM"/>
    </source>
</evidence>
<protein>
    <recommendedName>
        <fullName evidence="4">Outer membrane beta-barrel porin/alpha-amylase</fullName>
    </recommendedName>
</protein>
<keyword evidence="3" id="KW-1185">Reference proteome</keyword>
<name>A0A4V3BLC3_9RHOO</name>
<feature type="signal peptide" evidence="1">
    <location>
        <begin position="1"/>
        <end position="23"/>
    </location>
</feature>
<evidence type="ECO:0000313" key="2">
    <source>
        <dbReference type="EMBL" id="TDN46132.1"/>
    </source>
</evidence>
<evidence type="ECO:0000313" key="3">
    <source>
        <dbReference type="Proteomes" id="UP000295129"/>
    </source>
</evidence>
<feature type="chain" id="PRO_5020820215" description="Outer membrane beta-barrel porin/alpha-amylase" evidence="1">
    <location>
        <begin position="24"/>
        <end position="282"/>
    </location>
</feature>
<reference evidence="2 3" key="1">
    <citation type="submission" date="2019-03" db="EMBL/GenBank/DDBJ databases">
        <title>Genomic Encyclopedia of Type Strains, Phase IV (KMG-IV): sequencing the most valuable type-strain genomes for metagenomic binning, comparative biology and taxonomic classification.</title>
        <authorList>
            <person name="Goeker M."/>
        </authorList>
    </citation>
    <scope>NUCLEOTIDE SEQUENCE [LARGE SCALE GENOMIC DNA]</scope>
    <source>
        <strain evidence="2 3">DSM 12121</strain>
    </source>
</reference>
<dbReference type="EMBL" id="SNVV01000027">
    <property type="protein sequence ID" value="TDN46132.1"/>
    <property type="molecule type" value="Genomic_DNA"/>
</dbReference>
<proteinExistence type="predicted"/>
<dbReference type="Pfam" id="PF13557">
    <property type="entry name" value="Phenol_MetA_deg"/>
    <property type="match status" value="1"/>
</dbReference>
<dbReference type="AlphaFoldDB" id="A0A4V3BLC3"/>
<keyword evidence="1" id="KW-0732">Signal</keyword>
<gene>
    <name evidence="2" type="ORF">C7389_12761</name>
</gene>
<evidence type="ECO:0000256" key="1">
    <source>
        <dbReference type="SAM" id="SignalP"/>
    </source>
</evidence>